<dbReference type="InterPro" id="IPR016024">
    <property type="entry name" value="ARM-type_fold"/>
</dbReference>
<dbReference type="GO" id="GO:0005634">
    <property type="term" value="C:nucleus"/>
    <property type="evidence" value="ECO:0007669"/>
    <property type="project" value="UniProtKB-SubCell"/>
</dbReference>
<keyword evidence="5" id="KW-0808">Transferase</keyword>
<dbReference type="SMART" id="SM00146">
    <property type="entry name" value="PI3Kc"/>
    <property type="match status" value="1"/>
</dbReference>
<evidence type="ECO:0000256" key="10">
    <source>
        <dbReference type="ARBA" id="ARBA00023204"/>
    </source>
</evidence>
<evidence type="ECO:0000256" key="6">
    <source>
        <dbReference type="ARBA" id="ARBA00022741"/>
    </source>
</evidence>
<keyword evidence="8" id="KW-0418">Kinase</keyword>
<dbReference type="Pfam" id="PF02260">
    <property type="entry name" value="FATC"/>
    <property type="match status" value="1"/>
</dbReference>
<dbReference type="InterPro" id="IPR036940">
    <property type="entry name" value="PI3/4_kinase_cat_sf"/>
</dbReference>
<dbReference type="InterPro" id="IPR018936">
    <property type="entry name" value="PI3/4_kinase_CS"/>
</dbReference>
<evidence type="ECO:0000313" key="14">
    <source>
        <dbReference type="EMBL" id="CAB3386709.1"/>
    </source>
</evidence>
<evidence type="ECO:0000259" key="12">
    <source>
        <dbReference type="PROSITE" id="PS50290"/>
    </source>
</evidence>
<keyword evidence="9" id="KW-0067">ATP-binding</keyword>
<dbReference type="GO" id="GO:0000723">
    <property type="term" value="P:telomere maintenance"/>
    <property type="evidence" value="ECO:0007669"/>
    <property type="project" value="TreeGrafter"/>
</dbReference>
<dbReference type="Pfam" id="PF20502">
    <property type="entry name" value="DNAPKcs_CC1-2"/>
    <property type="match status" value="1"/>
</dbReference>
<dbReference type="PROSITE" id="PS51190">
    <property type="entry name" value="FATC"/>
    <property type="match status" value="1"/>
</dbReference>
<dbReference type="InterPro" id="IPR037706">
    <property type="entry name" value="DNA-PK_dom"/>
</dbReference>
<evidence type="ECO:0000256" key="1">
    <source>
        <dbReference type="ARBA" id="ARBA00004123"/>
    </source>
</evidence>
<gene>
    <name evidence="14" type="ORF">CLODIP_2_CD03221</name>
</gene>
<dbReference type="EC" id="2.7.11.1" evidence="3"/>
<dbReference type="Pfam" id="PF20500">
    <property type="entry name" value="DNA-PKcs_N"/>
    <property type="match status" value="1"/>
</dbReference>
<evidence type="ECO:0000259" key="13">
    <source>
        <dbReference type="PROSITE" id="PS51190"/>
    </source>
</evidence>
<dbReference type="InterPro" id="IPR045581">
    <property type="entry name" value="DNAPKcs_CC5"/>
</dbReference>
<evidence type="ECO:0000313" key="15">
    <source>
        <dbReference type="Proteomes" id="UP000494165"/>
    </source>
</evidence>
<keyword evidence="11" id="KW-0539">Nucleus</keyword>
<comment type="similarity">
    <text evidence="2">Belongs to the PI3/PI4-kinase family.</text>
</comment>
<keyword evidence="7" id="KW-0227">DNA damage</keyword>
<evidence type="ECO:0000256" key="7">
    <source>
        <dbReference type="ARBA" id="ARBA00022763"/>
    </source>
</evidence>
<dbReference type="Pfam" id="PF08163">
    <property type="entry name" value="DNAPKcs_CC3"/>
    <property type="match status" value="1"/>
</dbReference>
<organism evidence="14 15">
    <name type="scientific">Cloeon dipterum</name>
    <dbReference type="NCBI Taxonomy" id="197152"/>
    <lineage>
        <taxon>Eukaryota</taxon>
        <taxon>Metazoa</taxon>
        <taxon>Ecdysozoa</taxon>
        <taxon>Arthropoda</taxon>
        <taxon>Hexapoda</taxon>
        <taxon>Insecta</taxon>
        <taxon>Pterygota</taxon>
        <taxon>Palaeoptera</taxon>
        <taxon>Ephemeroptera</taxon>
        <taxon>Pisciforma</taxon>
        <taxon>Baetidae</taxon>
        <taxon>Cloeon</taxon>
    </lineage>
</organism>
<evidence type="ECO:0000256" key="8">
    <source>
        <dbReference type="ARBA" id="ARBA00022777"/>
    </source>
</evidence>
<protein>
    <recommendedName>
        <fullName evidence="3">non-specific serine/threonine protein kinase</fullName>
        <ecNumber evidence="3">2.7.11.1</ecNumber>
    </recommendedName>
</protein>
<sequence length="4077" mass="463278">MATEAESSLRLLHSLVNAKAQNSYGPHQGDPGCSTGAFDIKYSQFDKDSTDKILKTIEQLQKINENLLEADFGVNLRVLFDEKWGVLTFIQKIMLCKELEAIVNKTLEYVKDSIETLKNCLLLKQIASIRDLMLEVAISIDTTSREKELALDILIAIVHLKRNISSADVIETLDTLHRFAVTFKKPPQRTFRKLHQLMGLICRNYKDQVNQQVAKVEETLLSCLESQTLVEPSQLHGMIVEGCLEGVNHIMSANPYSSEEKLVAQQRIYSIVKNFLDKKFAFEVSSGGGELFKGPQLACLKILVENGSQLSPLIYEDYKFWHDTFLFWVAHKNSKLHQIGYKGTSTFYHLIGQHMQDRTSAEDRAVFKYFIKYFEEKMLSMENNCKMYEVSLAIQGFGDFSGPCATFMQPKQISENFAVILQKAEEYLRPDEQRNLNLVYLPKYVMALGSIIGSIPRIGPHYQTTLACLCVVLFERYPTIPVFAQEGCIEALLVTFNTLSVKKSDIAEQFIDDVVYQMVIRSCSHMICADAEILKESLTPYAAHMLLTYNRFHSMWKGILNISQEQEFKGISAERKAILGDSVLSAFVKCVMKLVQKLNLNTQELKQQPLADAAAPEVFGTDPETCLEACKPKDFQVFVNLVDLCHDLLPMVETETLIIWVDRLIETVVLQSARQPLVSGFYKLLTLLLKICQKTEYFNDSGEDKSKKRQIFQLLGGFLTDVANSTSQFKGDLLLSCIRLLMAAPVGHVKNLLPSLHQPLRMALKLGLSYMEITSEVIDTLSVWNQKLPKNTLEPLLFSIVPLLDKYLHSQDQSDSSDAPVELVELQSRKHTMNRVARRNTQTEAGERDSALANLQRKILLFLAQLDTQTCLSLIRVEDSQIAEEAVSWTTLKLLKLDLPFSEMKPPIFLDDFLPRICSLALGSGDRHTRITACEMLHSCILFILGKSVQISSSTAEYSELPKLTKRVLPTIILLGCDSDVLVKQLFQPLVMQIIHFQTSKQKIASNESAILITTILDGLSEEENVALRDFSCVCLKEFVQWTYKQCGSRVNPDSSVSLGGILRKITLFCLHPNHFKRLGAALAVNCLYSIIREQSTMDEWWFELLYSLVSSLLMSSYEDDLTGTLKQTVKALGHVERVLREKSSVFNKNSASRRIPPEFEGNLLKDAVFWLLKNCSSRFRACRNVCRDLVVKLAVSCVPGAQDTAHAIHDILEEKSSTVYLEICEGSGENKLQRLPSPCQNLPIQWLSTLQGSLECYIFMMTNNLAPLTSLFDAHAQVFLSAAQFCNWQIAKLSAMETDNSVILSMREADDLENEVCQTTITILDFACTIHKKCDLASLQPNAKSRIRHLFSDEFWQMLCWLVFEPSAFSFSLKNHSLFNNMRTALSNCCQLVPEKLDTKSQVEMTAAFKHFLSERPIFSLNANDDTRLNLNEERVQQCFVEGWLILARSNMLQYLKEIAPWDSSRDFVGNILMGKAFDCLTSEQDGLYFQVKISSNAEEFLKACLKLAFTLGVQKTMLLHRLMDNTLVEDSEKNVTTSIGKYLQNKMQDVIFEFLLQNPVESISCLLSSEVFDESSDEMIYVGLIDGCLETLNLLRTLLASIYKNEILRERYGSDIAANAMNHFNSIVTFESQAFLEVLEVVAYVASMTPVDSEHCKYIVEWVDEKLKASNTTLSVKRRCLDVATPIFNWHVDHQNQLMSALYKMQEQFFPLYSNHMLPESADLIAYRSIFIRLLKLMLISQSTKLLLFLASVSSRDRNHVCGADIHDALGLLAKRLPPERQLEALRSLYDAFKAQQEVDDKSGYVAQYLVPFLQNCSLSVLQEFFVAAIKDLWTNLLTKFDPVRNILAFKLQIVTKSGSYRMLEILYGRLEQADFQPEKPIALSFKEVCPSPSLNASITKIAYSARSEKMAIRKEEEELYREYQCCALNTLIALICCVCPDVQPSEHRKYAQLLFPHNPDEPHWEKIIDCSQSISLGMDFDQIPEKRSMLISIRADARGLRRRSSWRMGNSSLRSQTIQYLASQQLFDSSLSEDVTRFDLSNVNVVSQETRSVSTDEETEMQEEVFLELDSINKHPCMPIICGVIKKLGAKIKPQPDELPAWMSNIKKTLEDPSTKPNVKLFLVKVMLNTEEVFRPYAAKWIEVICTVANEKALGKHANYILTDTVSMMLGWHDVATPSPSNALQKMEASNLLSFLMRLSVYVRRDIAKYYLELIKTMLEVWKPCLTVDFQLLFNLVCKSADSKQVQGGLQLVAVLLANRLLPWNSISESEFLDVLLDKHFNCVENKSTLKLAAENVGLLLKWLFGPAEQLQQAASIDRDVIHDRVANNLNKVKEQKRIFYVSLHIVHRHYPPIVDSFKHRILHNYPQQIGVFKTQSLDMISSRLETLEDAFRETSILGLDRLVLSRESVEQEIALRMVAKMIPDLSASEALIFVKKIPKVLKESRVEIRDHSYQLLMAAYLKFNSAEGGDELEVKNLATAGLVGGLSDSDASLKKKVLSFWREKAVGGSGQTLAQRLIQLFKALFTNDTANLFLGSLAELLLEELTTSPDFESKIFEHNLSDCVYEEMQPLVSWRTQHATVQLPLFVQSQASQLMSQSYSGSVPGIGFLRATQQIFAFDPTFEDTTGQEEESLGQFAVTQSSLLFDLVSTKKKKQEKLPLPRMETQTNSNFRFMSDERKKRAFFAKKEQVLKSRRSDIVKEHKKKREGQVQLYRRYRLGDFPDIVIPFSAILRPLQALAKQDQHLSKTLLVSFFQSFCSKLKEVDVIQYERFLQDLKQELQGIFENTTGCVPMLLGAVMEISLKIEFELNPNLIVDVCSVNSCASLGCLLLEKYTTSPMTDPVEPKRSRRDAMQTSDAKMKWLKLAEYILFIHLDISQCSLFSICRLYQQLEDRDVVLAIIRAAQDGSNNALVAAVTAESTGDWLQARRHYSSFLDQVDDVNYPPEYDFSLDSYCKCLEKLSKWEEIGEKVLEVANVEESDVSSLWQDPWNQEKLLPWFLKSQIFNILEGSRDHSYLSSLVTNWLNVPAYLNILKNRFSEELSLISLMNNDAEKSEFYLRLSLQILLEQWSVLSSFLPRSRVKKLQYLQTVAEVIGFSEVAIQESHATYESVLEKLCDKWHVSQPAAVDSLLMWEARMEYRTLFAKLALSTLDKTDCENVRLYQMLRQAKPKNELALVGLAIQQKNISVASKFIKTTQRLKNDSELGLQWKVALGRVKWLAAQTKKDSVACVRDTCIAFSDLFQSLQLNSTSMTLNSNQRAIVNGELAEMVWSVAKIYRENPDLIVPTETQAVLQTIGANTENMSALNESLEIFGRVKAQECVDLLTSKTEQSTECVIEALMRIVHHSRNFLSDPNLSAAAQEEMKHSLVTSLLDAMKHGSKEARMLFPGLLQMDEVAKSLKELFVEKTRAVPEWMFLGWLTQILSYIETDKVDAIEDILLRIGKTYANALILPFQFVLERVSVDSTKKTKALVKKLESLLTVDSLTGKMISAFSCVKQPEIAMRPHIMQLAEDVSRKDCEGLKVHFRKMQLELFQGEKKDDTMHGIVYERVSELVLELENVMQPLLKESQFDKSNCDSAREALKRVLATLNRSVPGLALSVTRSSVEDFCPWLAKFQACKYATEVEIPGQYTGDKLPNPKQHVKISSFSPSLVVLRSMRQPIKLSFVGSNGQNYSYIVKAGEDLRQDERLQQLFKMMNGVFSENQICRERQFKIATYQVVPLNSRCGLIEFVPNCLSLKEFSEAALSKTEKNQLISTRAEFERKNGIDDKLSIKEKFKYIFTRWSRGKTVNAFNEMTESSPSQPLLRSFMQLSSSSEGFFWLRQNFTCSYAVMSICHWLLGIGDRHRSNTLICQKSGVPIGIDFGHAFGSATQFLHVPELVPFRLTRHIVDTLGPLGTDGSLRACMTHALRALREDHLLFLNAMQVFIQEPSLDWKEHAKSLAKSQGSRKPDSVPYDDAMETDEEENMAVAFAEQKIELATYKLTGSLPSLLTEEELKSSVVSSEVKQALIRLVRGGENSLRQKLREEAEQEENFETLKISFTPEQQIDCLIEQATDEHILGKTFWGWEPWY</sequence>
<dbReference type="Gene3D" id="3.30.1010.10">
    <property type="entry name" value="Phosphatidylinositol 3-kinase Catalytic Subunit, Chain A, domain 4"/>
    <property type="match status" value="1"/>
</dbReference>
<dbReference type="Pfam" id="PF00454">
    <property type="entry name" value="PI3_PI4_kinase"/>
    <property type="match status" value="1"/>
</dbReference>
<feature type="domain" description="FATC" evidence="13">
    <location>
        <begin position="4045"/>
        <end position="4077"/>
    </location>
</feature>
<comment type="caution">
    <text evidence="14">The sequence shown here is derived from an EMBL/GenBank/DDBJ whole genome shotgun (WGS) entry which is preliminary data.</text>
</comment>
<dbReference type="GO" id="GO:0004677">
    <property type="term" value="F:DNA-dependent protein kinase activity"/>
    <property type="evidence" value="ECO:0007669"/>
    <property type="project" value="InterPro"/>
</dbReference>
<dbReference type="PANTHER" id="PTHR11139:SF68">
    <property type="entry name" value="DNA-DEPENDENT PROTEIN KINASE CATALYTIC SUBUNIT"/>
    <property type="match status" value="1"/>
</dbReference>
<dbReference type="SMART" id="SM01343">
    <property type="entry name" value="FATC"/>
    <property type="match status" value="1"/>
</dbReference>
<dbReference type="InterPro" id="IPR011009">
    <property type="entry name" value="Kinase-like_dom_sf"/>
</dbReference>
<dbReference type="GO" id="GO:0006303">
    <property type="term" value="P:double-strand break repair via nonhomologous end joining"/>
    <property type="evidence" value="ECO:0007669"/>
    <property type="project" value="InterPro"/>
</dbReference>
<evidence type="ECO:0000256" key="9">
    <source>
        <dbReference type="ARBA" id="ARBA00022840"/>
    </source>
</evidence>
<dbReference type="PROSITE" id="PS00915">
    <property type="entry name" value="PI3_4_KINASE_1"/>
    <property type="match status" value="1"/>
</dbReference>
<dbReference type="SUPFAM" id="SSF56112">
    <property type="entry name" value="Protein kinase-like (PK-like)"/>
    <property type="match status" value="1"/>
</dbReference>
<dbReference type="SMART" id="SM01344">
    <property type="entry name" value="NUC194"/>
    <property type="match status" value="1"/>
</dbReference>
<keyword evidence="4" id="KW-0723">Serine/threonine-protein kinase</keyword>
<dbReference type="InterPro" id="IPR046803">
    <property type="entry name" value="DNAPKcs_CC1-2"/>
</dbReference>
<evidence type="ECO:0000256" key="4">
    <source>
        <dbReference type="ARBA" id="ARBA00022527"/>
    </source>
</evidence>
<dbReference type="InterPro" id="IPR012582">
    <property type="entry name" value="DNAPKcs_CC3"/>
</dbReference>
<dbReference type="PROSITE" id="PS00916">
    <property type="entry name" value="PI3_4_KINASE_2"/>
    <property type="match status" value="1"/>
</dbReference>
<reference evidence="14 15" key="1">
    <citation type="submission" date="2020-04" db="EMBL/GenBank/DDBJ databases">
        <authorList>
            <person name="Alioto T."/>
            <person name="Alioto T."/>
            <person name="Gomez Garrido J."/>
        </authorList>
    </citation>
    <scope>NUCLEOTIDE SEQUENCE [LARGE SCALE GENOMIC DNA]</scope>
</reference>
<evidence type="ECO:0000256" key="2">
    <source>
        <dbReference type="ARBA" id="ARBA00011031"/>
    </source>
</evidence>
<keyword evidence="15" id="KW-1185">Reference proteome</keyword>
<dbReference type="Proteomes" id="UP000494165">
    <property type="component" value="Unassembled WGS sequence"/>
</dbReference>
<dbReference type="OrthoDB" id="431717at2759"/>
<dbReference type="CDD" id="cd05172">
    <property type="entry name" value="PIKKc_DNA-PK"/>
    <property type="match status" value="1"/>
</dbReference>
<dbReference type="InterPro" id="IPR000403">
    <property type="entry name" value="PI3/4_kinase_cat_dom"/>
</dbReference>
<dbReference type="Gene3D" id="1.10.1070.11">
    <property type="entry name" value="Phosphatidylinositol 3-/4-kinase, catalytic domain"/>
    <property type="match status" value="1"/>
</dbReference>
<dbReference type="GO" id="GO:0005524">
    <property type="term" value="F:ATP binding"/>
    <property type="evidence" value="ECO:0007669"/>
    <property type="project" value="UniProtKB-KW"/>
</dbReference>
<dbReference type="PANTHER" id="PTHR11139">
    <property type="entry name" value="ATAXIA TELANGIECTASIA MUTATED ATM -RELATED"/>
    <property type="match status" value="1"/>
</dbReference>
<dbReference type="InterPro" id="IPR050517">
    <property type="entry name" value="DDR_Repair_Kinase"/>
</dbReference>
<evidence type="ECO:0000256" key="5">
    <source>
        <dbReference type="ARBA" id="ARBA00022679"/>
    </source>
</evidence>
<keyword evidence="6" id="KW-0547">Nucleotide-binding</keyword>
<accession>A0A8S1DS66</accession>
<dbReference type="InterPro" id="IPR003152">
    <property type="entry name" value="FATC_dom"/>
</dbReference>
<feature type="domain" description="PI3K/PI4K catalytic" evidence="12">
    <location>
        <begin position="3653"/>
        <end position="3990"/>
    </location>
</feature>
<dbReference type="EMBL" id="CADEPI010000502">
    <property type="protein sequence ID" value="CAB3386709.1"/>
    <property type="molecule type" value="Genomic_DNA"/>
</dbReference>
<evidence type="ECO:0000256" key="3">
    <source>
        <dbReference type="ARBA" id="ARBA00012513"/>
    </source>
</evidence>
<proteinExistence type="inferred from homology"/>
<dbReference type="PROSITE" id="PS50290">
    <property type="entry name" value="PI3_4_KINASE_3"/>
    <property type="match status" value="1"/>
</dbReference>
<dbReference type="InterPro" id="IPR046804">
    <property type="entry name" value="DNA-PKcs_N"/>
</dbReference>
<dbReference type="Pfam" id="PF19704">
    <property type="entry name" value="DNAPKcs_CC5"/>
    <property type="match status" value="1"/>
</dbReference>
<name>A0A8S1DS66_9INSE</name>
<keyword evidence="10" id="KW-0234">DNA repair</keyword>
<dbReference type="SUPFAM" id="SSF48371">
    <property type="entry name" value="ARM repeat"/>
    <property type="match status" value="1"/>
</dbReference>
<comment type="subcellular location">
    <subcellularLocation>
        <location evidence="1">Nucleus</location>
    </subcellularLocation>
</comment>
<evidence type="ECO:0000256" key="11">
    <source>
        <dbReference type="ARBA" id="ARBA00023242"/>
    </source>
</evidence>